<organism evidence="3 4">
    <name type="scientific">Salix udensis</name>
    <dbReference type="NCBI Taxonomy" id="889485"/>
    <lineage>
        <taxon>Eukaryota</taxon>
        <taxon>Viridiplantae</taxon>
        <taxon>Streptophyta</taxon>
        <taxon>Embryophyta</taxon>
        <taxon>Tracheophyta</taxon>
        <taxon>Spermatophyta</taxon>
        <taxon>Magnoliopsida</taxon>
        <taxon>eudicotyledons</taxon>
        <taxon>Gunneridae</taxon>
        <taxon>Pentapetalae</taxon>
        <taxon>rosids</taxon>
        <taxon>fabids</taxon>
        <taxon>Malpighiales</taxon>
        <taxon>Salicaceae</taxon>
        <taxon>Saliceae</taxon>
        <taxon>Salix</taxon>
    </lineage>
</organism>
<feature type="compositionally biased region" description="Basic residues" evidence="1">
    <location>
        <begin position="387"/>
        <end position="401"/>
    </location>
</feature>
<dbReference type="InterPro" id="IPR000467">
    <property type="entry name" value="G_patch_dom"/>
</dbReference>
<dbReference type="PROSITE" id="PS50174">
    <property type="entry name" value="G_PATCH"/>
    <property type="match status" value="2"/>
</dbReference>
<comment type="caution">
    <text evidence="3">The sequence shown here is derived from an EMBL/GenBank/DDBJ whole genome shotgun (WGS) entry which is preliminary data.</text>
</comment>
<gene>
    <name evidence="3" type="ORF">OIU84_010416</name>
</gene>
<dbReference type="SMART" id="SM00443">
    <property type="entry name" value="G_patch"/>
    <property type="match status" value="2"/>
</dbReference>
<feature type="region of interest" description="Disordered" evidence="1">
    <location>
        <begin position="250"/>
        <end position="280"/>
    </location>
</feature>
<feature type="region of interest" description="Disordered" evidence="1">
    <location>
        <begin position="482"/>
        <end position="507"/>
    </location>
</feature>
<proteinExistence type="predicted"/>
<feature type="region of interest" description="Disordered" evidence="1">
    <location>
        <begin position="387"/>
        <end position="414"/>
    </location>
</feature>
<feature type="compositionally biased region" description="Polar residues" evidence="1">
    <location>
        <begin position="611"/>
        <end position="620"/>
    </location>
</feature>
<dbReference type="EMBL" id="JAPFFJ010000016">
    <property type="protein sequence ID" value="KAJ6406896.1"/>
    <property type="molecule type" value="Genomic_DNA"/>
</dbReference>
<feature type="region of interest" description="Disordered" evidence="1">
    <location>
        <begin position="1"/>
        <end position="34"/>
    </location>
</feature>
<dbReference type="AlphaFoldDB" id="A0AAD6JKN8"/>
<feature type="region of interest" description="Disordered" evidence="1">
    <location>
        <begin position="170"/>
        <end position="202"/>
    </location>
</feature>
<evidence type="ECO:0000256" key="1">
    <source>
        <dbReference type="SAM" id="MobiDB-lite"/>
    </source>
</evidence>
<name>A0AAD6JKN8_9ROSI</name>
<feature type="region of interest" description="Disordered" evidence="1">
    <location>
        <begin position="58"/>
        <end position="96"/>
    </location>
</feature>
<feature type="compositionally biased region" description="Basic residues" evidence="1">
    <location>
        <begin position="493"/>
        <end position="503"/>
    </location>
</feature>
<dbReference type="Pfam" id="PF01585">
    <property type="entry name" value="G-patch"/>
    <property type="match status" value="2"/>
</dbReference>
<protein>
    <recommendedName>
        <fullName evidence="2">G-patch domain-containing protein</fullName>
    </recommendedName>
</protein>
<evidence type="ECO:0000313" key="4">
    <source>
        <dbReference type="Proteomes" id="UP001162972"/>
    </source>
</evidence>
<keyword evidence="4" id="KW-1185">Reference proteome</keyword>
<feature type="compositionally biased region" description="Low complexity" evidence="1">
    <location>
        <begin position="75"/>
        <end position="90"/>
    </location>
</feature>
<feature type="domain" description="G-patch" evidence="2">
    <location>
        <begin position="644"/>
        <end position="689"/>
    </location>
</feature>
<feature type="compositionally biased region" description="Acidic residues" evidence="1">
    <location>
        <begin position="269"/>
        <end position="280"/>
    </location>
</feature>
<feature type="region of interest" description="Disordered" evidence="1">
    <location>
        <begin position="611"/>
        <end position="634"/>
    </location>
</feature>
<feature type="compositionally biased region" description="Basic residues" evidence="1">
    <location>
        <begin position="1"/>
        <end position="24"/>
    </location>
</feature>
<accession>A0AAD6JKN8</accession>
<evidence type="ECO:0000259" key="2">
    <source>
        <dbReference type="PROSITE" id="PS50174"/>
    </source>
</evidence>
<dbReference type="PANTHER" id="PTHR47423">
    <property type="entry name" value="G-PATCH DOMAIN CONTAINING PROTEIN"/>
    <property type="match status" value="1"/>
</dbReference>
<evidence type="ECO:0000313" key="3">
    <source>
        <dbReference type="EMBL" id="KAJ6406896.1"/>
    </source>
</evidence>
<feature type="domain" description="G-patch" evidence="2">
    <location>
        <begin position="559"/>
        <end position="605"/>
    </location>
</feature>
<dbReference type="GO" id="GO:0003676">
    <property type="term" value="F:nucleic acid binding"/>
    <property type="evidence" value="ECO:0007669"/>
    <property type="project" value="InterPro"/>
</dbReference>
<sequence length="689" mass="75258">MAGRGKRRPIHKSIKINKKNKRNTKKDSEVSIWSRRRSIELRNPLFVEGGVLADWSPSHSGRSGNVKWNPKKGSKPGNSNKGKAGSGSKNAPRKSSGNAFGCNYPCFDPQEGTSRYVDEVQPIVLVDSMETQIVAYFDETPTLKTCNRNLTYEYSSDFLLGDSSHRGLGFGEKFEATPGAESSSKQMEEEEEKGSSFGSSFFEKEMNSDDTAKCKAGEEMLTAAFSPKKNSAFLSIGGVKLFTQDITDGGSDWESLDESSESQRVELSQSDDSDDTFNSELDVDDKVAEDYLEGIGGSSNILDDKWLVEYVLDDSDEDSSSSGCFDETLENLGGITLQEASRRYGMKKPQSKKSHALSARDVSQDFDDFMHLKDPRTVSAKRKHVAHLPRSRPSKARRSKTCRSFPGDKKKHGKKMIAVKRHQRMLSRGVDLEKINKKLEQIFWMRLIFSVYSLCINGIVPRYGNLLIGAGDEDADFAVNEGSKTKSVSADRNRKKKSTRRSSGRNGLYANQPVSFVSSGVVQSGVIETITVGAQEISETCENKDATSSSNFGAFEVHTKGFGSKMMGKMGFIQGGGLGKDGQGMAQPIEVIQRPKSLGLGVDFSNISGDSVKNKPQSIGTGTGTGKSRKHSKTQTFGAFEKHTKGFGSKMMARMGFVEGMGLGIDSQGIANPLVAVRRPKAWGLGAKG</sequence>
<reference evidence="3 4" key="1">
    <citation type="journal article" date="2023" name="Int. J. Mol. Sci.">
        <title>De Novo Assembly and Annotation of 11 Diverse Shrub Willow (Salix) Genomes Reveals Novel Gene Organization in Sex-Linked Regions.</title>
        <authorList>
            <person name="Hyden B."/>
            <person name="Feng K."/>
            <person name="Yates T.B."/>
            <person name="Jawdy S."/>
            <person name="Cereghino C."/>
            <person name="Smart L.B."/>
            <person name="Muchero W."/>
        </authorList>
    </citation>
    <scope>NUCLEOTIDE SEQUENCE [LARGE SCALE GENOMIC DNA]</scope>
    <source>
        <tissue evidence="3">Shoot tip</tissue>
    </source>
</reference>
<dbReference type="PANTHER" id="PTHR47423:SF2">
    <property type="entry name" value="PROTEIN SQS1"/>
    <property type="match status" value="1"/>
</dbReference>
<dbReference type="Proteomes" id="UP001162972">
    <property type="component" value="Chromosome 6"/>
</dbReference>